<sequence>MAESTNPYKVEGREPNFWVNHEAQKQMEWRDGDIVVSVPAKSGTTWTMNICHQLRQGGDPDFEDIYKEVKWIEWAMPYQTTEEIVKEINDMTHSRRRVFKTHAYPGGFPYIEPKEGNKDVKYVVIFRNPEEACVSLHPFLNAHDPEITKLYDWKKPGLDSFEEYLEKFYFGPGGFIPEDVDPSTAETNCQRMFWNFVRDWWPYRNQKNVLFLHFNDMKKDHEGSIQKISDFLEYNYPPEQFAKILEYTSFPWMKEHQIKFELPNFFKEGPFLKSGAMVRKGLAGAAKSDGMNDELSVRIRAVGEKVLGENTAALEWYYTGGPLPE</sequence>
<evidence type="ECO:0000256" key="2">
    <source>
        <dbReference type="ARBA" id="ARBA00022679"/>
    </source>
</evidence>
<name>A0A6U3BGI7_9EUKA</name>
<evidence type="ECO:0000313" key="5">
    <source>
        <dbReference type="EMBL" id="CAE2319751.1"/>
    </source>
</evidence>
<dbReference type="EMBL" id="HBKR01026730">
    <property type="protein sequence ID" value="CAE2319750.1"/>
    <property type="molecule type" value="Transcribed_RNA"/>
</dbReference>
<dbReference type="InterPro" id="IPR000863">
    <property type="entry name" value="Sulfotransferase_dom"/>
</dbReference>
<gene>
    <name evidence="4" type="ORF">NAES01612_LOCUS17531</name>
    <name evidence="5" type="ORF">NAES01612_LOCUS17532</name>
</gene>
<comment type="similarity">
    <text evidence="1">Belongs to the sulfotransferase 1 family.</text>
</comment>
<dbReference type="Gene3D" id="3.40.50.300">
    <property type="entry name" value="P-loop containing nucleotide triphosphate hydrolases"/>
    <property type="match status" value="1"/>
</dbReference>
<evidence type="ECO:0000259" key="3">
    <source>
        <dbReference type="Pfam" id="PF00685"/>
    </source>
</evidence>
<protein>
    <recommendedName>
        <fullName evidence="3">Sulfotransferase domain-containing protein</fullName>
    </recommendedName>
</protein>
<reference evidence="4" key="1">
    <citation type="submission" date="2021-01" db="EMBL/GenBank/DDBJ databases">
        <authorList>
            <person name="Corre E."/>
            <person name="Pelletier E."/>
            <person name="Niang G."/>
            <person name="Scheremetjew M."/>
            <person name="Finn R."/>
            <person name="Kale V."/>
            <person name="Holt S."/>
            <person name="Cochrane G."/>
            <person name="Meng A."/>
            <person name="Brown T."/>
            <person name="Cohen L."/>
        </authorList>
    </citation>
    <scope>NUCLEOTIDE SEQUENCE</scope>
    <source>
        <strain evidence="4">SoJaBio B1-5/56/2</strain>
    </source>
</reference>
<accession>A0A6U3BGI7</accession>
<dbReference type="Pfam" id="PF00685">
    <property type="entry name" value="Sulfotransfer_1"/>
    <property type="match status" value="1"/>
</dbReference>
<organism evidence="4">
    <name type="scientific">Paramoeba aestuarina</name>
    <dbReference type="NCBI Taxonomy" id="180227"/>
    <lineage>
        <taxon>Eukaryota</taxon>
        <taxon>Amoebozoa</taxon>
        <taxon>Discosea</taxon>
        <taxon>Flabellinia</taxon>
        <taxon>Dactylopodida</taxon>
        <taxon>Paramoebidae</taxon>
        <taxon>Paramoeba</taxon>
    </lineage>
</organism>
<evidence type="ECO:0000313" key="4">
    <source>
        <dbReference type="EMBL" id="CAE2319750.1"/>
    </source>
</evidence>
<dbReference type="SUPFAM" id="SSF52540">
    <property type="entry name" value="P-loop containing nucleoside triphosphate hydrolases"/>
    <property type="match status" value="1"/>
</dbReference>
<keyword evidence="2" id="KW-0808">Transferase</keyword>
<dbReference type="AlphaFoldDB" id="A0A6U3BGI7"/>
<dbReference type="EMBL" id="HBKR01026731">
    <property type="protein sequence ID" value="CAE2319751.1"/>
    <property type="molecule type" value="Transcribed_RNA"/>
</dbReference>
<dbReference type="PANTHER" id="PTHR11783">
    <property type="entry name" value="SULFOTRANSFERASE SULT"/>
    <property type="match status" value="1"/>
</dbReference>
<feature type="domain" description="Sulfotransferase" evidence="3">
    <location>
        <begin position="32"/>
        <end position="308"/>
    </location>
</feature>
<dbReference type="GO" id="GO:0008146">
    <property type="term" value="F:sulfotransferase activity"/>
    <property type="evidence" value="ECO:0007669"/>
    <property type="project" value="InterPro"/>
</dbReference>
<dbReference type="InterPro" id="IPR027417">
    <property type="entry name" value="P-loop_NTPase"/>
</dbReference>
<evidence type="ECO:0000256" key="1">
    <source>
        <dbReference type="ARBA" id="ARBA00005771"/>
    </source>
</evidence>
<proteinExistence type="inferred from homology"/>